<comment type="caution">
    <text evidence="1">The sequence shown here is derived from an EMBL/GenBank/DDBJ whole genome shotgun (WGS) entry which is preliminary data.</text>
</comment>
<gene>
    <name evidence="1" type="ORF">D8674_012927</name>
</gene>
<reference evidence="2" key="2">
    <citation type="submission" date="2019-10" db="EMBL/GenBank/DDBJ databases">
        <title>A de novo genome assembly of a pear dwarfing rootstock.</title>
        <authorList>
            <person name="Wang F."/>
            <person name="Wang J."/>
            <person name="Li S."/>
            <person name="Zhang Y."/>
            <person name="Fang M."/>
            <person name="Ma L."/>
            <person name="Zhao Y."/>
            <person name="Jiang S."/>
        </authorList>
    </citation>
    <scope>NUCLEOTIDE SEQUENCE [LARGE SCALE GENOMIC DNA]</scope>
</reference>
<keyword evidence="2" id="KW-1185">Reference proteome</keyword>
<organism evidence="1 2">
    <name type="scientific">Pyrus ussuriensis x Pyrus communis</name>
    <dbReference type="NCBI Taxonomy" id="2448454"/>
    <lineage>
        <taxon>Eukaryota</taxon>
        <taxon>Viridiplantae</taxon>
        <taxon>Streptophyta</taxon>
        <taxon>Embryophyta</taxon>
        <taxon>Tracheophyta</taxon>
        <taxon>Spermatophyta</taxon>
        <taxon>Magnoliopsida</taxon>
        <taxon>eudicotyledons</taxon>
        <taxon>Gunneridae</taxon>
        <taxon>Pentapetalae</taxon>
        <taxon>rosids</taxon>
        <taxon>fabids</taxon>
        <taxon>Rosales</taxon>
        <taxon>Rosaceae</taxon>
        <taxon>Amygdaloideae</taxon>
        <taxon>Maleae</taxon>
        <taxon>Pyrus</taxon>
    </lineage>
</organism>
<sequence length="150" mass="16751">MNAASSPQNDNPPPIVRTWSIGTVCLSLVIWHSVNHVALPIEASRFRNTDFARALLKATTALANYKEVCVVDITFLLSTYQANIWTEMAIAQEATVQVADLKDAHEAKIRQYIDAATSKELKAKEYQKDLIQVKAKLRLERQAKAKQTGL</sequence>
<reference evidence="1 2" key="1">
    <citation type="submission" date="2019-09" db="EMBL/GenBank/DDBJ databases">
        <authorList>
            <person name="Ou C."/>
        </authorList>
    </citation>
    <scope>NUCLEOTIDE SEQUENCE [LARGE SCALE GENOMIC DNA]</scope>
    <source>
        <strain evidence="1">S2</strain>
        <tissue evidence="1">Leaf</tissue>
    </source>
</reference>
<dbReference type="Proteomes" id="UP000327157">
    <property type="component" value="Chromosome 15"/>
</dbReference>
<evidence type="ECO:0000313" key="1">
    <source>
        <dbReference type="EMBL" id="KAB2617058.1"/>
    </source>
</evidence>
<evidence type="ECO:0000313" key="2">
    <source>
        <dbReference type="Proteomes" id="UP000327157"/>
    </source>
</evidence>
<protein>
    <submittedName>
        <fullName evidence="1">Uncharacterized protein</fullName>
    </submittedName>
</protein>
<dbReference type="AlphaFoldDB" id="A0A5N5GP36"/>
<proteinExistence type="predicted"/>
<dbReference type="EMBL" id="SMOL01000401">
    <property type="protein sequence ID" value="KAB2617058.1"/>
    <property type="molecule type" value="Genomic_DNA"/>
</dbReference>
<name>A0A5N5GP36_9ROSA</name>
<accession>A0A5N5GP36</accession>
<reference evidence="1 2" key="3">
    <citation type="submission" date="2019-11" db="EMBL/GenBank/DDBJ databases">
        <title>A de novo genome assembly of a pear dwarfing rootstock.</title>
        <authorList>
            <person name="Wang F."/>
            <person name="Wang J."/>
            <person name="Li S."/>
            <person name="Zhang Y."/>
            <person name="Fang M."/>
            <person name="Ma L."/>
            <person name="Zhao Y."/>
            <person name="Jiang S."/>
        </authorList>
    </citation>
    <scope>NUCLEOTIDE SEQUENCE [LARGE SCALE GENOMIC DNA]</scope>
    <source>
        <strain evidence="1">S2</strain>
        <tissue evidence="1">Leaf</tissue>
    </source>
</reference>